<dbReference type="InterPro" id="IPR003833">
    <property type="entry name" value="CT_C_D"/>
</dbReference>
<reference evidence="5 6" key="1">
    <citation type="journal article" date="2014" name="Appl. Microbiol. Biotechnol.">
        <title>Transformable facultative thermophile Geobacillus stearothermophilus NUB3621 as a host strain for metabolic engineering.</title>
        <authorList>
            <person name="Blanchard K."/>
            <person name="Robic S."/>
            <person name="Matsumura I."/>
        </authorList>
    </citation>
    <scope>NUCLEOTIDE SEQUENCE [LARGE SCALE GENOMIC DNA]</scope>
    <source>
        <strain evidence="5 6">NUB3621</strain>
    </source>
</reference>
<evidence type="ECO:0000313" key="6">
    <source>
        <dbReference type="Proteomes" id="UP000023566"/>
    </source>
</evidence>
<evidence type="ECO:0000313" key="5">
    <source>
        <dbReference type="EMBL" id="EZP76966.1"/>
    </source>
</evidence>
<dbReference type="InterPro" id="IPR010016">
    <property type="entry name" value="PxpB"/>
</dbReference>
<keyword evidence="6" id="KW-1185">Reference proteome</keyword>
<evidence type="ECO:0000259" key="4">
    <source>
        <dbReference type="SMART" id="SM00796"/>
    </source>
</evidence>
<dbReference type="EMBL" id="AOTZ01000005">
    <property type="protein sequence ID" value="EZP76966.1"/>
    <property type="molecule type" value="Genomic_DNA"/>
</dbReference>
<accession>A0ABC9VEU0</accession>
<dbReference type="PANTHER" id="PTHR34698:SF2">
    <property type="entry name" value="5-OXOPROLINASE SUBUNIT B"/>
    <property type="match status" value="1"/>
</dbReference>
<evidence type="ECO:0000256" key="3">
    <source>
        <dbReference type="ARBA" id="ARBA00022840"/>
    </source>
</evidence>
<keyword evidence="1" id="KW-0547">Nucleotide-binding</keyword>
<dbReference type="AlphaFoldDB" id="A0ABC9VEU0"/>
<dbReference type="SUPFAM" id="SSF50891">
    <property type="entry name" value="Cyclophilin-like"/>
    <property type="match status" value="1"/>
</dbReference>
<evidence type="ECO:0000256" key="2">
    <source>
        <dbReference type="ARBA" id="ARBA00022801"/>
    </source>
</evidence>
<keyword evidence="3" id="KW-0067">ATP-binding</keyword>
<dbReference type="InterPro" id="IPR029000">
    <property type="entry name" value="Cyclophilin-like_dom_sf"/>
</dbReference>
<name>A0ABC9VEU0_9BACL</name>
<comment type="caution">
    <text evidence="5">The sequence shown here is derived from an EMBL/GenBank/DDBJ whole genome shotgun (WGS) entry which is preliminary data.</text>
</comment>
<dbReference type="Gene3D" id="2.40.100.10">
    <property type="entry name" value="Cyclophilin-like"/>
    <property type="match status" value="1"/>
</dbReference>
<dbReference type="SMART" id="SM00796">
    <property type="entry name" value="AHS1"/>
    <property type="match status" value="1"/>
</dbReference>
<dbReference type="Gene3D" id="3.30.1360.40">
    <property type="match status" value="1"/>
</dbReference>
<dbReference type="GO" id="GO:0005524">
    <property type="term" value="F:ATP binding"/>
    <property type="evidence" value="ECO:0007669"/>
    <property type="project" value="UniProtKB-KW"/>
</dbReference>
<dbReference type="Pfam" id="PF02682">
    <property type="entry name" value="CT_C_D"/>
    <property type="match status" value="1"/>
</dbReference>
<organism evidence="5 6">
    <name type="scientific">Parageobacillus genomosp. 1</name>
    <dbReference type="NCBI Taxonomy" id="1295642"/>
    <lineage>
        <taxon>Bacteria</taxon>
        <taxon>Bacillati</taxon>
        <taxon>Bacillota</taxon>
        <taxon>Bacilli</taxon>
        <taxon>Bacillales</taxon>
        <taxon>Anoxybacillaceae</taxon>
        <taxon>Parageobacillus</taxon>
    </lineage>
</organism>
<dbReference type="GO" id="GO:0016787">
    <property type="term" value="F:hydrolase activity"/>
    <property type="evidence" value="ECO:0007669"/>
    <property type="project" value="UniProtKB-KW"/>
</dbReference>
<dbReference type="RefSeq" id="WP_043906584.1">
    <property type="nucleotide sequence ID" value="NZ_CM002692.1"/>
</dbReference>
<dbReference type="PANTHER" id="PTHR34698">
    <property type="entry name" value="5-OXOPROLINASE SUBUNIT B"/>
    <property type="match status" value="1"/>
</dbReference>
<protein>
    <submittedName>
        <fullName evidence="5">Allophanate hydrolase subunit 1</fullName>
    </submittedName>
</protein>
<dbReference type="NCBIfam" id="TIGR00370">
    <property type="entry name" value="5-oxoprolinase subunit PxpB"/>
    <property type="match status" value="1"/>
</dbReference>
<proteinExistence type="predicted"/>
<gene>
    <name evidence="5" type="ORF">H839_10228</name>
</gene>
<feature type="domain" description="Carboxyltransferase" evidence="4">
    <location>
        <begin position="3"/>
        <end position="205"/>
    </location>
</feature>
<dbReference type="SUPFAM" id="SSF160467">
    <property type="entry name" value="PH0987 N-terminal domain-like"/>
    <property type="match status" value="1"/>
</dbReference>
<dbReference type="Proteomes" id="UP000023566">
    <property type="component" value="Chromosome"/>
</dbReference>
<evidence type="ECO:0000256" key="1">
    <source>
        <dbReference type="ARBA" id="ARBA00022741"/>
    </source>
</evidence>
<keyword evidence="2 5" id="KW-0378">Hydrolase</keyword>
<sequence length="233" mass="26115">MDYTMFPLSEYAVTIRFSTEVDEAVNDYVHRVAIFLEQQKKDGILDIVPTFSSVTVYYDPLVVGSYEEICEWLRTELERVEQVKAPPSRTVVIPVCYGGEFGPDLEEVARFHGMTEDEVIAIHAQGRYRVYMIGFAPGFAYLGGLSPKIATPRRATPRTHVPAGSVGIAGSQTGVYPLATPGGWQIIGRTPLALFRPDHDDPSLLRAGDIVQFRPITEEQYRMWENEHDSSNT</sequence>